<keyword evidence="7 8" id="KW-0464">Manganese</keyword>
<dbReference type="Pfam" id="PF08774">
    <property type="entry name" value="VRR_NUC"/>
    <property type="match status" value="1"/>
</dbReference>
<keyword evidence="12" id="KW-1185">Reference proteome</keyword>
<name>A0A8S1F105_9PELO</name>
<keyword evidence="8" id="KW-0234">DNA repair</keyword>
<keyword evidence="8" id="KW-0539">Nucleus</keyword>
<dbReference type="GO" id="GO:0008409">
    <property type="term" value="F:5'-3' exonuclease activity"/>
    <property type="evidence" value="ECO:0007669"/>
    <property type="project" value="TreeGrafter"/>
</dbReference>
<dbReference type="OrthoDB" id="76364at2759"/>
<dbReference type="InterPro" id="IPR049132">
    <property type="entry name" value="FAN1-like_euk"/>
</dbReference>
<feature type="compositionally biased region" description="Basic and acidic residues" evidence="9">
    <location>
        <begin position="93"/>
        <end position="102"/>
    </location>
</feature>
<sequence length="857" mass="99456">MSKRVKTSAEPVEYNRSIMAAFERQLKGKICQICSTKISLAAYREHFESCKLKENDDDCEVLAAYSKEEAILLRAGPEIVLDDAQEDQALPENNKEQNENTKTENAVESSTISECPPTLETTSSVDPPNTIEPNISENSEDPPVKTKRTRRSLNHDVENTVRKTVKIEESVPQRRRSIRLQVKQEKISADDLVKYIDNNIPSTSTNEPKSPYYVEFLIKIIKRVLSTPRFDEKYYDEKFWGDSDFLKFKKFLMDFSLSAKCLCARLLMRKPVWYKLEKLQEKYNEIEEFTEATKELISAQFIDDESQLRDLDEALELADIQVLKNVAKKFQIDPNKNRQELKRSIKNFASSQKSIFGGIGAIGNSILKSLRKELGMCMRMKESVIRLFKAIMTIYCPISTNSALCIDNFRINVYQDMVFLMLQIANGSIRFPAPNPCTNIASFYRNRDELFEYIEAKDTEKHIMEFIASGPSGLQEAFNLGMKAREKIEKMDKTEKRMILNLPVYERKLTSLWVLTRCCGHTVSILEKQKNYDLAVEWLTFILLNDGLKEICIESRGVWWDRLALDLDAHLKDKDEALKMIQLALADEQVMEKEKLMIQDRAIRIAKENFEQVLIIEEPIKKMISSRTLSKDLGDGRLNRFLMRNEQGEDVECSVEEVVRLRYLSDEGFSHGFHDEGASWHTIFGVLFNDVIFDTKSYKDTWLSELQDCPIDLSNTLYSRRAEAFDKRIEWFRNSENDEIEAEIRRIWNEKSHETNRECAWKLFPDGVESFIQFYNCVSRESLLAILQRLAKNYRNCRSGFPDLTLWNPTTRQVAVVEVKGPGDRLSTKQRLWLSHFRNNGVRAEVCHVTADNEKRL</sequence>
<evidence type="ECO:0000256" key="4">
    <source>
        <dbReference type="ARBA" id="ARBA00022723"/>
    </source>
</evidence>
<comment type="similarity">
    <text evidence="2 8">Belongs to the FAN1 family.</text>
</comment>
<keyword evidence="4 8" id="KW-0479">Metal-binding</keyword>
<dbReference type="PANTHER" id="PTHR15749:SF4">
    <property type="entry name" value="FANCONI-ASSOCIATED NUCLEASE 1"/>
    <property type="match status" value="1"/>
</dbReference>
<feature type="compositionally biased region" description="Polar residues" evidence="9">
    <location>
        <begin position="106"/>
        <end position="137"/>
    </location>
</feature>
<dbReference type="InterPro" id="IPR014883">
    <property type="entry name" value="VRR_NUC"/>
</dbReference>
<reference evidence="11 12" key="1">
    <citation type="submission" date="2020-04" db="EMBL/GenBank/DDBJ databases">
        <authorList>
            <person name="Laetsch R D."/>
            <person name="Stevens L."/>
            <person name="Kumar S."/>
            <person name="Blaxter L. M."/>
        </authorList>
    </citation>
    <scope>NUCLEOTIDE SEQUENCE [LARGE SCALE GENOMIC DNA]</scope>
</reference>
<evidence type="ECO:0000256" key="1">
    <source>
        <dbReference type="ARBA" id="ARBA00000983"/>
    </source>
</evidence>
<dbReference type="InterPro" id="IPR011856">
    <property type="entry name" value="tRNA_endonuc-like_dom_sf"/>
</dbReference>
<organism evidence="11 12">
    <name type="scientific">Caenorhabditis bovis</name>
    <dbReference type="NCBI Taxonomy" id="2654633"/>
    <lineage>
        <taxon>Eukaryota</taxon>
        <taxon>Metazoa</taxon>
        <taxon>Ecdysozoa</taxon>
        <taxon>Nematoda</taxon>
        <taxon>Chromadorea</taxon>
        <taxon>Rhabditida</taxon>
        <taxon>Rhabditina</taxon>
        <taxon>Rhabditomorpha</taxon>
        <taxon>Rhabditoidea</taxon>
        <taxon>Rhabditidae</taxon>
        <taxon>Peloderinae</taxon>
        <taxon>Caenorhabditis</taxon>
    </lineage>
</organism>
<accession>A0A8S1F105</accession>
<protein>
    <recommendedName>
        <fullName evidence="8">Fanconi-associated nuclease</fullName>
        <ecNumber evidence="8">3.1.4.1</ecNumber>
    </recommendedName>
</protein>
<evidence type="ECO:0000313" key="12">
    <source>
        <dbReference type="Proteomes" id="UP000494206"/>
    </source>
</evidence>
<feature type="region of interest" description="Disordered" evidence="9">
    <location>
        <begin position="90"/>
        <end position="150"/>
    </location>
</feature>
<evidence type="ECO:0000256" key="7">
    <source>
        <dbReference type="ARBA" id="ARBA00023211"/>
    </source>
</evidence>
<dbReference type="GO" id="GO:0004528">
    <property type="term" value="F:phosphodiesterase I activity"/>
    <property type="evidence" value="ECO:0007669"/>
    <property type="project" value="UniProtKB-EC"/>
</dbReference>
<dbReference type="EMBL" id="CADEPM010000005">
    <property type="protein sequence ID" value="CAB3406129.1"/>
    <property type="molecule type" value="Genomic_DNA"/>
</dbReference>
<evidence type="ECO:0000256" key="8">
    <source>
        <dbReference type="RuleBase" id="RU365033"/>
    </source>
</evidence>
<evidence type="ECO:0000313" key="11">
    <source>
        <dbReference type="EMBL" id="CAB3406129.1"/>
    </source>
</evidence>
<dbReference type="GO" id="GO:0017108">
    <property type="term" value="F:5'-flap endonuclease activity"/>
    <property type="evidence" value="ECO:0007669"/>
    <property type="project" value="TreeGrafter"/>
</dbReference>
<comment type="cofactor">
    <cofactor evidence="8">
        <name>Mg(2+)</name>
        <dbReference type="ChEBI" id="CHEBI:18420"/>
    </cofactor>
    <cofactor evidence="8">
        <name>Mn(2+)</name>
        <dbReference type="ChEBI" id="CHEBI:29035"/>
    </cofactor>
</comment>
<dbReference type="CDD" id="cd22326">
    <property type="entry name" value="FAN1-like"/>
    <property type="match status" value="1"/>
</dbReference>
<dbReference type="GO" id="GO:0046872">
    <property type="term" value="F:metal ion binding"/>
    <property type="evidence" value="ECO:0007669"/>
    <property type="project" value="UniProtKB-KW"/>
</dbReference>
<evidence type="ECO:0000256" key="5">
    <source>
        <dbReference type="ARBA" id="ARBA00022801"/>
    </source>
</evidence>
<dbReference type="Pfam" id="PF21315">
    <property type="entry name" value="FAN1_HTH"/>
    <property type="match status" value="1"/>
</dbReference>
<keyword evidence="5 8" id="KW-0378">Hydrolase</keyword>
<dbReference type="GO" id="GO:0036297">
    <property type="term" value="P:interstrand cross-link repair"/>
    <property type="evidence" value="ECO:0007669"/>
    <property type="project" value="InterPro"/>
</dbReference>
<keyword evidence="6 8" id="KW-0460">Magnesium</keyword>
<comment type="function">
    <text evidence="8">Nuclease required for the repair of DNA interstrand cross-links (ICL). Acts as a 5'-3' exonuclease that anchors at a cut end of DNA and cleaves DNA successively at every third nucleotide, allowing to excise an ICL from one strand through flanking incisions.</text>
</comment>
<dbReference type="PANTHER" id="PTHR15749">
    <property type="entry name" value="FANCONI-ASSOCIATED NUCLEASE 1"/>
    <property type="match status" value="1"/>
</dbReference>
<dbReference type="EC" id="3.1.4.1" evidence="8"/>
<dbReference type="InterPro" id="IPR033315">
    <property type="entry name" value="Fan1-like"/>
</dbReference>
<dbReference type="Gene3D" id="3.40.1350.10">
    <property type="match status" value="1"/>
</dbReference>
<dbReference type="InterPro" id="IPR049126">
    <property type="entry name" value="FAN1-like_TPR"/>
</dbReference>
<keyword evidence="8" id="KW-0227">DNA damage</keyword>
<dbReference type="AlphaFoldDB" id="A0A8S1F105"/>
<comment type="catalytic activity">
    <reaction evidence="1 8">
        <text>Hydrolytically removes 5'-nucleotides successively from the 3'-hydroxy termini of 3'-hydroxy-terminated oligonucleotides.</text>
        <dbReference type="EC" id="3.1.4.1"/>
    </reaction>
</comment>
<dbReference type="SMART" id="SM00990">
    <property type="entry name" value="VRR_NUC"/>
    <property type="match status" value="1"/>
</dbReference>
<evidence type="ECO:0000259" key="10">
    <source>
        <dbReference type="SMART" id="SM00990"/>
    </source>
</evidence>
<proteinExistence type="inferred from homology"/>
<feature type="domain" description="VRR-NUC" evidence="10">
    <location>
        <begin position="735"/>
        <end position="851"/>
    </location>
</feature>
<gene>
    <name evidence="11" type="ORF">CBOVIS_LOCUS8244</name>
</gene>
<evidence type="ECO:0000256" key="3">
    <source>
        <dbReference type="ARBA" id="ARBA00022722"/>
    </source>
</evidence>
<evidence type="ECO:0000256" key="2">
    <source>
        <dbReference type="ARBA" id="ARBA00005533"/>
    </source>
</evidence>
<evidence type="ECO:0000256" key="9">
    <source>
        <dbReference type="SAM" id="MobiDB-lite"/>
    </source>
</evidence>
<dbReference type="Pfam" id="PF21170">
    <property type="entry name" value="FAN1_TPR"/>
    <property type="match status" value="1"/>
</dbReference>
<dbReference type="GO" id="GO:0005634">
    <property type="term" value="C:nucleus"/>
    <property type="evidence" value="ECO:0007669"/>
    <property type="project" value="UniProtKB-SubCell"/>
</dbReference>
<keyword evidence="3 8" id="KW-0540">Nuclease</keyword>
<comment type="subcellular location">
    <subcellularLocation>
        <location evidence="8">Nucleus</location>
    </subcellularLocation>
</comment>
<evidence type="ECO:0000256" key="6">
    <source>
        <dbReference type="ARBA" id="ARBA00022842"/>
    </source>
</evidence>
<dbReference type="InterPro" id="IPR049125">
    <property type="entry name" value="FAN1-like_WH"/>
</dbReference>
<dbReference type="GO" id="GO:0070336">
    <property type="term" value="F:flap-structured DNA binding"/>
    <property type="evidence" value="ECO:0007669"/>
    <property type="project" value="TreeGrafter"/>
</dbReference>
<comment type="caution">
    <text evidence="11">The sequence shown here is derived from an EMBL/GenBank/DDBJ whole genome shotgun (WGS) entry which is preliminary data.</text>
</comment>
<dbReference type="Proteomes" id="UP000494206">
    <property type="component" value="Unassembled WGS sequence"/>
</dbReference>